<name>A0A346Y4F2_9ACTN</name>
<proteinExistence type="inferred from homology"/>
<keyword evidence="4 6" id="KW-1133">Transmembrane helix</keyword>
<dbReference type="InterPro" id="IPR051790">
    <property type="entry name" value="Cytochrome_c-biogenesis_DsbD"/>
</dbReference>
<evidence type="ECO:0000256" key="4">
    <source>
        <dbReference type="ARBA" id="ARBA00022989"/>
    </source>
</evidence>
<reference evidence="8 9" key="1">
    <citation type="submission" date="2018-09" db="EMBL/GenBank/DDBJ databases">
        <title>Complete genome sequence of Euzebya sp. DY32-46 isolated from seawater of Pacific Ocean.</title>
        <authorList>
            <person name="Xu L."/>
            <person name="Wu Y.-H."/>
            <person name="Xu X.-W."/>
        </authorList>
    </citation>
    <scope>NUCLEOTIDE SEQUENCE [LARGE SCALE GENOMIC DNA]</scope>
    <source>
        <strain evidence="8 9">DY32-46</strain>
    </source>
</reference>
<feature type="transmembrane region" description="Helical" evidence="6">
    <location>
        <begin position="254"/>
        <end position="271"/>
    </location>
</feature>
<feature type="domain" description="Cytochrome C biogenesis protein transmembrane" evidence="7">
    <location>
        <begin position="11"/>
        <end position="179"/>
    </location>
</feature>
<dbReference type="PANTHER" id="PTHR31272">
    <property type="entry name" value="CYTOCHROME C-TYPE BIOGENESIS PROTEIN HI_1454-RELATED"/>
    <property type="match status" value="1"/>
</dbReference>
<gene>
    <name evidence="8" type="ORF">DVS28_a4688</name>
</gene>
<keyword evidence="3 6" id="KW-0812">Transmembrane</keyword>
<feature type="transmembrane region" description="Helical" evidence="6">
    <location>
        <begin position="124"/>
        <end position="150"/>
    </location>
</feature>
<sequence>MPLGADVGYVAALVGGVLALLSPCGALLLPSFFAYAFDSSGRLLARTGVFWLGLVTTLVPLGVSASAATRLVRTNQDTVVAVAAGLVIVLGVVTALGGGFVLLPSRLSSRTAPAEGSGPWGVYVLGLAYGLTGFCTGPILGSILVLAAAGGQPLRGGALLAVYAVGMVVPLIVLALLWERIGDRVLRMLRGRELQVGRLRLHTTSLVSGLLLIAVGVLLLVGGGSLVESPDLALLGARAEEWARTVGARVPDRALAVVAVVAALWWFVARLREGPDR</sequence>
<feature type="transmembrane region" description="Helical" evidence="6">
    <location>
        <begin position="199"/>
        <end position="221"/>
    </location>
</feature>
<dbReference type="KEGG" id="euz:DVS28_a4688"/>
<organism evidence="8 9">
    <name type="scientific">Euzebya pacifica</name>
    <dbReference type="NCBI Taxonomy" id="1608957"/>
    <lineage>
        <taxon>Bacteria</taxon>
        <taxon>Bacillati</taxon>
        <taxon>Actinomycetota</taxon>
        <taxon>Nitriliruptoria</taxon>
        <taxon>Euzebyales</taxon>
    </lineage>
</organism>
<dbReference type="RefSeq" id="WP_114593545.1">
    <property type="nucleotide sequence ID" value="NZ_CP031165.1"/>
</dbReference>
<feature type="transmembrane region" description="Helical" evidence="6">
    <location>
        <begin position="49"/>
        <end position="68"/>
    </location>
</feature>
<evidence type="ECO:0000313" key="8">
    <source>
        <dbReference type="EMBL" id="AXV09349.1"/>
    </source>
</evidence>
<evidence type="ECO:0000256" key="5">
    <source>
        <dbReference type="ARBA" id="ARBA00023136"/>
    </source>
</evidence>
<evidence type="ECO:0000259" key="7">
    <source>
        <dbReference type="Pfam" id="PF02683"/>
    </source>
</evidence>
<accession>A0A346Y4F2</accession>
<feature type="transmembrane region" description="Helical" evidence="6">
    <location>
        <begin position="80"/>
        <end position="103"/>
    </location>
</feature>
<protein>
    <submittedName>
        <fullName evidence="8">Cytochrome c-type biogenesis protein CcdA</fullName>
    </submittedName>
</protein>
<evidence type="ECO:0000256" key="1">
    <source>
        <dbReference type="ARBA" id="ARBA00004141"/>
    </source>
</evidence>
<dbReference type="GO" id="GO:0017004">
    <property type="term" value="P:cytochrome complex assembly"/>
    <property type="evidence" value="ECO:0007669"/>
    <property type="project" value="InterPro"/>
</dbReference>
<dbReference type="OrthoDB" id="4332145at2"/>
<evidence type="ECO:0000256" key="2">
    <source>
        <dbReference type="ARBA" id="ARBA00006143"/>
    </source>
</evidence>
<dbReference type="Proteomes" id="UP000264006">
    <property type="component" value="Chromosome"/>
</dbReference>
<dbReference type="PANTHER" id="PTHR31272:SF4">
    <property type="entry name" value="CYTOCHROME C-TYPE BIOGENESIS PROTEIN HI_1454-RELATED"/>
    <property type="match status" value="1"/>
</dbReference>
<evidence type="ECO:0000256" key="6">
    <source>
        <dbReference type="SAM" id="Phobius"/>
    </source>
</evidence>
<dbReference type="AlphaFoldDB" id="A0A346Y4F2"/>
<feature type="transmembrane region" description="Helical" evidence="6">
    <location>
        <begin position="156"/>
        <end position="178"/>
    </location>
</feature>
<dbReference type="InterPro" id="IPR003834">
    <property type="entry name" value="Cyt_c_assmbl_TM_dom"/>
</dbReference>
<feature type="transmembrane region" description="Helical" evidence="6">
    <location>
        <begin position="12"/>
        <end position="37"/>
    </location>
</feature>
<dbReference type="GO" id="GO:0016020">
    <property type="term" value="C:membrane"/>
    <property type="evidence" value="ECO:0007669"/>
    <property type="project" value="UniProtKB-SubCell"/>
</dbReference>
<evidence type="ECO:0000256" key="3">
    <source>
        <dbReference type="ARBA" id="ARBA00022692"/>
    </source>
</evidence>
<comment type="subcellular location">
    <subcellularLocation>
        <location evidence="1">Membrane</location>
        <topology evidence="1">Multi-pass membrane protein</topology>
    </subcellularLocation>
</comment>
<dbReference type="EMBL" id="CP031165">
    <property type="protein sequence ID" value="AXV09349.1"/>
    <property type="molecule type" value="Genomic_DNA"/>
</dbReference>
<evidence type="ECO:0000313" key="9">
    <source>
        <dbReference type="Proteomes" id="UP000264006"/>
    </source>
</evidence>
<keyword evidence="5 6" id="KW-0472">Membrane</keyword>
<dbReference type="Pfam" id="PF02683">
    <property type="entry name" value="DsbD_TM"/>
    <property type="match status" value="1"/>
</dbReference>
<keyword evidence="9" id="KW-1185">Reference proteome</keyword>
<comment type="similarity">
    <text evidence="2">Belongs to the DsbD family.</text>
</comment>